<feature type="transmembrane region" description="Helical" evidence="1">
    <location>
        <begin position="63"/>
        <end position="82"/>
    </location>
</feature>
<reference evidence="2" key="1">
    <citation type="journal article" date="2021" name="J Fungi (Basel)">
        <title>Virulence traits and population genomics of the black yeast Aureobasidium melanogenum.</title>
        <authorList>
            <person name="Cernosa A."/>
            <person name="Sun X."/>
            <person name="Gostincar C."/>
            <person name="Fang C."/>
            <person name="Gunde-Cimerman N."/>
            <person name="Song Z."/>
        </authorList>
    </citation>
    <scope>NUCLEOTIDE SEQUENCE</scope>
    <source>
        <strain evidence="2">EXF-9911</strain>
    </source>
</reference>
<evidence type="ECO:0000313" key="3">
    <source>
        <dbReference type="Proteomes" id="UP000779574"/>
    </source>
</evidence>
<dbReference type="AlphaFoldDB" id="A0A9P8EIH8"/>
<protein>
    <submittedName>
        <fullName evidence="2">Uncharacterized protein</fullName>
    </submittedName>
</protein>
<gene>
    <name evidence="2" type="ORF">KCU76_g8014</name>
</gene>
<keyword evidence="1" id="KW-0812">Transmembrane</keyword>
<name>A0A9P8EIH8_AURME</name>
<proteinExistence type="predicted"/>
<dbReference type="Proteomes" id="UP000779574">
    <property type="component" value="Unassembled WGS sequence"/>
</dbReference>
<evidence type="ECO:0000256" key="1">
    <source>
        <dbReference type="SAM" id="Phobius"/>
    </source>
</evidence>
<organism evidence="2 3">
    <name type="scientific">Aureobasidium melanogenum</name>
    <name type="common">Aureobasidium pullulans var. melanogenum</name>
    <dbReference type="NCBI Taxonomy" id="46634"/>
    <lineage>
        <taxon>Eukaryota</taxon>
        <taxon>Fungi</taxon>
        <taxon>Dikarya</taxon>
        <taxon>Ascomycota</taxon>
        <taxon>Pezizomycotina</taxon>
        <taxon>Dothideomycetes</taxon>
        <taxon>Dothideomycetidae</taxon>
        <taxon>Dothideales</taxon>
        <taxon>Saccotheciaceae</taxon>
        <taxon>Aureobasidium</taxon>
    </lineage>
</organism>
<evidence type="ECO:0000313" key="2">
    <source>
        <dbReference type="EMBL" id="KAG9690642.1"/>
    </source>
</evidence>
<feature type="non-terminal residue" evidence="2">
    <location>
        <position position="167"/>
    </location>
</feature>
<keyword evidence="1" id="KW-1133">Transmembrane helix</keyword>
<reference evidence="2" key="2">
    <citation type="submission" date="2021-08" db="EMBL/GenBank/DDBJ databases">
        <authorList>
            <person name="Gostincar C."/>
            <person name="Sun X."/>
            <person name="Song Z."/>
            <person name="Gunde-Cimerman N."/>
        </authorList>
    </citation>
    <scope>NUCLEOTIDE SEQUENCE</scope>
    <source>
        <strain evidence="2">EXF-9911</strain>
    </source>
</reference>
<accession>A0A9P8EIH8</accession>
<comment type="caution">
    <text evidence="2">The sequence shown here is derived from an EMBL/GenBank/DDBJ whole genome shotgun (WGS) entry which is preliminary data.</text>
</comment>
<keyword evidence="1" id="KW-0472">Membrane</keyword>
<dbReference type="EMBL" id="JAHFXF010000300">
    <property type="protein sequence ID" value="KAG9690642.1"/>
    <property type="molecule type" value="Genomic_DNA"/>
</dbReference>
<sequence>MTRKSISQAILIATSLADGIHFCQQILTLIDVASIKLLSSQEEQTSSSSSSPRKPYKQQPKMNSYWLSALLVFVVGCVVGVVKPQGDTQTAVQTSPTGCPPSTVISTVINSPTYNFHGPTMFGSDGQVSSPFDAFAKRNPPTLDDDDEPQDTHTVIGKLYQIIRDTK</sequence>